<name>I1BPM4_RHIO9</name>
<evidence type="ECO:0000256" key="1">
    <source>
        <dbReference type="SAM" id="SignalP"/>
    </source>
</evidence>
<protein>
    <submittedName>
        <fullName evidence="2">Uncharacterized protein</fullName>
    </submittedName>
</protein>
<reference evidence="2 3" key="1">
    <citation type="journal article" date="2009" name="PLoS Genet.">
        <title>Genomic analysis of the basal lineage fungus Rhizopus oryzae reveals a whole-genome duplication.</title>
        <authorList>
            <person name="Ma L.-J."/>
            <person name="Ibrahim A.S."/>
            <person name="Skory C."/>
            <person name="Grabherr M.G."/>
            <person name="Burger G."/>
            <person name="Butler M."/>
            <person name="Elias M."/>
            <person name="Idnurm A."/>
            <person name="Lang B.F."/>
            <person name="Sone T."/>
            <person name="Abe A."/>
            <person name="Calvo S.E."/>
            <person name="Corrochano L.M."/>
            <person name="Engels R."/>
            <person name="Fu J."/>
            <person name="Hansberg W."/>
            <person name="Kim J.-M."/>
            <person name="Kodira C.D."/>
            <person name="Koehrsen M.J."/>
            <person name="Liu B."/>
            <person name="Miranda-Saavedra D."/>
            <person name="O'Leary S."/>
            <person name="Ortiz-Castellanos L."/>
            <person name="Poulter R."/>
            <person name="Rodriguez-Romero J."/>
            <person name="Ruiz-Herrera J."/>
            <person name="Shen Y.-Q."/>
            <person name="Zeng Q."/>
            <person name="Galagan J."/>
            <person name="Birren B.W."/>
            <person name="Cuomo C.A."/>
            <person name="Wickes B.L."/>
        </authorList>
    </citation>
    <scope>NUCLEOTIDE SEQUENCE [LARGE SCALE GENOMIC DNA]</scope>
    <source>
        <strain evidence="3">RA 99-880 / ATCC MYA-4621 / FGSC 9543 / NRRL 43880</strain>
    </source>
</reference>
<keyword evidence="3" id="KW-1185">Reference proteome</keyword>
<feature type="signal peptide" evidence="1">
    <location>
        <begin position="1"/>
        <end position="18"/>
    </location>
</feature>
<dbReference type="OrthoDB" id="2249545at2759"/>
<dbReference type="EMBL" id="CH476733">
    <property type="protein sequence ID" value="EIE78154.1"/>
    <property type="molecule type" value="Genomic_DNA"/>
</dbReference>
<keyword evidence="1" id="KW-0732">Signal</keyword>
<accession>I1BPM4</accession>
<dbReference type="RefSeq" id="XP_067513550.1">
    <property type="nucleotide sequence ID" value="XM_067657449.1"/>
</dbReference>
<dbReference type="VEuPathDB" id="FungiDB:RO3G_02858"/>
<dbReference type="InParanoid" id="I1BPM4"/>
<dbReference type="eggNOG" id="ENOG502TASZ">
    <property type="taxonomic scope" value="Eukaryota"/>
</dbReference>
<organism evidence="2 3">
    <name type="scientific">Rhizopus delemar (strain RA 99-880 / ATCC MYA-4621 / FGSC 9543 / NRRL 43880)</name>
    <name type="common">Mucormycosis agent</name>
    <name type="synonym">Rhizopus arrhizus var. delemar</name>
    <dbReference type="NCBI Taxonomy" id="246409"/>
    <lineage>
        <taxon>Eukaryota</taxon>
        <taxon>Fungi</taxon>
        <taxon>Fungi incertae sedis</taxon>
        <taxon>Mucoromycota</taxon>
        <taxon>Mucoromycotina</taxon>
        <taxon>Mucoromycetes</taxon>
        <taxon>Mucorales</taxon>
        <taxon>Mucorineae</taxon>
        <taxon>Rhizopodaceae</taxon>
        <taxon>Rhizopus</taxon>
    </lineage>
</organism>
<dbReference type="AlphaFoldDB" id="I1BPM4"/>
<gene>
    <name evidence="2" type="ORF">RO3G_02858</name>
</gene>
<dbReference type="GeneID" id="93609830"/>
<evidence type="ECO:0000313" key="3">
    <source>
        <dbReference type="Proteomes" id="UP000009138"/>
    </source>
</evidence>
<sequence>MHKVVFTLLVFTVLTVFGQQQGEACEGVKIIYPKSSSVIKRNEEIYIILGNSLKNKNYYLKQVNFISKNGTQEESNTVWTGHDELLKVSVVQHNLNTTTTGTFTLK</sequence>
<feature type="chain" id="PRO_5003638224" evidence="1">
    <location>
        <begin position="19"/>
        <end position="106"/>
    </location>
</feature>
<dbReference type="OMA" id="PNTFWFR"/>
<evidence type="ECO:0000313" key="2">
    <source>
        <dbReference type="EMBL" id="EIE78154.1"/>
    </source>
</evidence>
<proteinExistence type="predicted"/>
<dbReference type="Proteomes" id="UP000009138">
    <property type="component" value="Unassembled WGS sequence"/>
</dbReference>